<dbReference type="Gene3D" id="1.10.150.110">
    <property type="entry name" value="DNA polymerase beta, N-terminal domain-like"/>
    <property type="match status" value="1"/>
</dbReference>
<dbReference type="SUPFAM" id="SSF47802">
    <property type="entry name" value="DNA polymerase beta, N-terminal domain-like"/>
    <property type="match status" value="1"/>
</dbReference>
<dbReference type="Pfam" id="PF14716">
    <property type="entry name" value="HHH_8"/>
    <property type="match status" value="1"/>
</dbReference>
<name>A0AB38ZLZ5_9VIRU</name>
<evidence type="ECO:0000313" key="2">
    <source>
        <dbReference type="EMBL" id="XAO13392.1"/>
    </source>
</evidence>
<proteinExistence type="predicted"/>
<evidence type="ECO:0000259" key="1">
    <source>
        <dbReference type="Pfam" id="PF14716"/>
    </source>
</evidence>
<organism evidence="2">
    <name type="scientific">Mantoniella tinhauana virus 1</name>
    <dbReference type="NCBI Taxonomy" id="3111543"/>
    <lineage>
        <taxon>Viruses</taxon>
    </lineage>
</organism>
<protein>
    <recommendedName>
        <fullName evidence="1">Crossover junction endonuclease MUS81-like HHH domain-containing protein</fullName>
    </recommendedName>
</protein>
<dbReference type="InterPro" id="IPR027421">
    <property type="entry name" value="DNA_pol_lamdba_lyase_dom_sf"/>
</dbReference>
<feature type="domain" description="Crossover junction endonuclease MUS81-like HHH" evidence="1">
    <location>
        <begin position="80"/>
        <end position="146"/>
    </location>
</feature>
<dbReference type="EMBL" id="PP130629">
    <property type="protein sequence ID" value="XAO13392.1"/>
    <property type="molecule type" value="Genomic_DNA"/>
</dbReference>
<sequence length="148" mass="16842">MNANSIFEYVNFLENRIKELEYDESVCSTTSTQESLNTTVANVLYSLCLNEKDEKKRKALKIATDVVQNLEYEIGEKNINEYIATNLESIAQTYENPYKCNAYMKAAESIREYPYLVTSGKELAKGPNKIPGIGKSIAKKIDHLISKW</sequence>
<reference evidence="2" key="1">
    <citation type="submission" date="2024-01" db="EMBL/GenBank/DDBJ databases">
        <title>Genomic and biogeographic characterisation of Mantoniella tinhauana virus 1, the first discovered Mantoniella-infecting prasinovirus.</title>
        <authorList>
            <person name="Rey Redondo E."/>
            <person name="Yung C.C.M."/>
        </authorList>
    </citation>
    <scope>NUCLEOTIDE SEQUENCE</scope>
    <source>
        <strain evidence="2">Lau Fau Shan</strain>
    </source>
</reference>
<accession>A0AB38ZLZ5</accession>
<dbReference type="InterPro" id="IPR010996">
    <property type="entry name" value="HHH_MUS81"/>
</dbReference>